<dbReference type="GO" id="GO:0032300">
    <property type="term" value="C:mismatch repair complex"/>
    <property type="evidence" value="ECO:0007669"/>
    <property type="project" value="InterPro"/>
</dbReference>
<dbReference type="GO" id="GO:0005524">
    <property type="term" value="F:ATP binding"/>
    <property type="evidence" value="ECO:0007669"/>
    <property type="project" value="InterPro"/>
</dbReference>
<evidence type="ECO:0000259" key="2">
    <source>
        <dbReference type="SMART" id="SM00853"/>
    </source>
</evidence>
<dbReference type="InterPro" id="IPR014721">
    <property type="entry name" value="Ribsml_uS5_D2-typ_fold_subgr"/>
</dbReference>
<dbReference type="SUPFAM" id="SSF54211">
    <property type="entry name" value="Ribosomal protein S5 domain 2-like"/>
    <property type="match status" value="1"/>
</dbReference>
<organism evidence="4">
    <name type="scientific">marine metagenome</name>
    <dbReference type="NCBI Taxonomy" id="408172"/>
    <lineage>
        <taxon>unclassified sequences</taxon>
        <taxon>metagenomes</taxon>
        <taxon>ecological metagenomes</taxon>
    </lineage>
</organism>
<feature type="region of interest" description="Disordered" evidence="1">
    <location>
        <begin position="105"/>
        <end position="141"/>
    </location>
</feature>
<dbReference type="SUPFAM" id="SSF118116">
    <property type="entry name" value="DNA mismatch repair protein MutL"/>
    <property type="match status" value="1"/>
</dbReference>
<dbReference type="Gene3D" id="3.30.1540.20">
    <property type="entry name" value="MutL, C-terminal domain, dimerisation subdomain"/>
    <property type="match status" value="1"/>
</dbReference>
<protein>
    <recommendedName>
        <fullName evidence="5">MutL C-terminal dimerisation domain-containing protein</fullName>
    </recommendedName>
</protein>
<dbReference type="Gene3D" id="3.30.1370.100">
    <property type="entry name" value="MutL, C-terminal domain, regulatory subdomain"/>
    <property type="match status" value="1"/>
</dbReference>
<proteinExistence type="predicted"/>
<sequence>GFVGNLNLVRSRPGEQYLFLNRRFIKDRKMNSAVYGAYESLVKRGEFPFFAINLILPNDQVDVNVHPMKTEVRFTDEWRVFHVLKAGVKEALASILDTIPEFDRSFERPSPTSPGGGSFPSILDQDPSRISSPDPNQDFIKFGEDDAQEKPQAHANLERAKNYASKLAESHLDPEDAIATENIWQIHKKYVLSEIGSGLVIIDQHVAHERILFEEALKAFESTSMASQTLLFPESLEFSPDDFDGLLDVLPYLEKIGFKIKRQDDSSIRIEAIPSEMALGNERTVIREILDNFLKERKQYSSFQEGLAAMFACKAAIKAGDSLTREEMRELVNRLFATEHPYYCPHGRPIIVQMSLEELDGRFERH</sequence>
<dbReference type="Pfam" id="PF08676">
    <property type="entry name" value="MutL_C"/>
    <property type="match status" value="1"/>
</dbReference>
<dbReference type="Pfam" id="PF01119">
    <property type="entry name" value="DNA_mis_repair"/>
    <property type="match status" value="1"/>
</dbReference>
<name>A0A382GNX0_9ZZZZ</name>
<dbReference type="EMBL" id="UINC01056531">
    <property type="protein sequence ID" value="SVB76679.1"/>
    <property type="molecule type" value="Genomic_DNA"/>
</dbReference>
<dbReference type="SMART" id="SM00853">
    <property type="entry name" value="MutL_C"/>
    <property type="match status" value="1"/>
</dbReference>
<dbReference type="GO" id="GO:0030983">
    <property type="term" value="F:mismatched DNA binding"/>
    <property type="evidence" value="ECO:0007669"/>
    <property type="project" value="InterPro"/>
</dbReference>
<dbReference type="InterPro" id="IPR038973">
    <property type="entry name" value="MutL/Mlh/Pms-like"/>
</dbReference>
<dbReference type="CDD" id="cd00782">
    <property type="entry name" value="MutL_Trans"/>
    <property type="match status" value="1"/>
</dbReference>
<dbReference type="InterPro" id="IPR020568">
    <property type="entry name" value="Ribosomal_Su5_D2-typ_SF"/>
</dbReference>
<dbReference type="GO" id="GO:0016887">
    <property type="term" value="F:ATP hydrolysis activity"/>
    <property type="evidence" value="ECO:0007669"/>
    <property type="project" value="InterPro"/>
</dbReference>
<dbReference type="InterPro" id="IPR013507">
    <property type="entry name" value="DNA_mismatch_S5_2-like"/>
</dbReference>
<dbReference type="PANTHER" id="PTHR10073:SF12">
    <property type="entry name" value="DNA MISMATCH REPAIR PROTEIN MLH1"/>
    <property type="match status" value="1"/>
</dbReference>
<dbReference type="Gene3D" id="3.30.230.10">
    <property type="match status" value="1"/>
</dbReference>
<gene>
    <name evidence="4" type="ORF">METZ01_LOCUS229533</name>
</gene>
<reference evidence="4" key="1">
    <citation type="submission" date="2018-05" db="EMBL/GenBank/DDBJ databases">
        <authorList>
            <person name="Lanie J.A."/>
            <person name="Ng W.-L."/>
            <person name="Kazmierczak K.M."/>
            <person name="Andrzejewski T.M."/>
            <person name="Davidsen T.M."/>
            <person name="Wayne K.J."/>
            <person name="Tettelin H."/>
            <person name="Glass J.I."/>
            <person name="Rusch D."/>
            <person name="Podicherti R."/>
            <person name="Tsui H.-C.T."/>
            <person name="Winkler M.E."/>
        </authorList>
    </citation>
    <scope>NUCLEOTIDE SEQUENCE</scope>
</reference>
<dbReference type="PANTHER" id="PTHR10073">
    <property type="entry name" value="DNA MISMATCH REPAIR PROTEIN MLH, PMS, MUTL"/>
    <property type="match status" value="1"/>
</dbReference>
<dbReference type="SMART" id="SM01340">
    <property type="entry name" value="DNA_mis_repair"/>
    <property type="match status" value="1"/>
</dbReference>
<evidence type="ECO:0000313" key="4">
    <source>
        <dbReference type="EMBL" id="SVB76679.1"/>
    </source>
</evidence>
<feature type="domain" description="MutL C-terminal dimerisation" evidence="2">
    <location>
        <begin position="182"/>
        <end position="323"/>
    </location>
</feature>
<feature type="non-terminal residue" evidence="4">
    <location>
        <position position="1"/>
    </location>
</feature>
<accession>A0A382GNX0</accession>
<evidence type="ECO:0008006" key="5">
    <source>
        <dbReference type="Google" id="ProtNLM"/>
    </source>
</evidence>
<dbReference type="AlphaFoldDB" id="A0A382GNX0"/>
<dbReference type="InterPro" id="IPR014790">
    <property type="entry name" value="MutL_C"/>
</dbReference>
<dbReference type="GO" id="GO:0006298">
    <property type="term" value="P:mismatch repair"/>
    <property type="evidence" value="ECO:0007669"/>
    <property type="project" value="InterPro"/>
</dbReference>
<feature type="domain" description="DNA mismatch repair protein S5" evidence="3">
    <location>
        <begin position="1"/>
        <end position="93"/>
    </location>
</feature>
<dbReference type="GO" id="GO:0140664">
    <property type="term" value="F:ATP-dependent DNA damage sensor activity"/>
    <property type="evidence" value="ECO:0007669"/>
    <property type="project" value="InterPro"/>
</dbReference>
<evidence type="ECO:0000259" key="3">
    <source>
        <dbReference type="SMART" id="SM01340"/>
    </source>
</evidence>
<dbReference type="InterPro" id="IPR042120">
    <property type="entry name" value="MutL_C_dimsub"/>
</dbReference>
<dbReference type="InterPro" id="IPR042121">
    <property type="entry name" value="MutL_C_regsub"/>
</dbReference>
<evidence type="ECO:0000256" key="1">
    <source>
        <dbReference type="SAM" id="MobiDB-lite"/>
    </source>
</evidence>
<dbReference type="InterPro" id="IPR037198">
    <property type="entry name" value="MutL_C_sf"/>
</dbReference>